<proteinExistence type="predicted"/>
<name>A0A7T8JUP5_CALRO</name>
<feature type="region of interest" description="Disordered" evidence="1">
    <location>
        <begin position="150"/>
        <end position="222"/>
    </location>
</feature>
<dbReference type="Proteomes" id="UP000595437">
    <property type="component" value="Chromosome 15"/>
</dbReference>
<dbReference type="Proteomes" id="UP000595437">
    <property type="component" value="Chromosome 12"/>
</dbReference>
<feature type="compositionally biased region" description="Acidic residues" evidence="1">
    <location>
        <begin position="199"/>
        <end position="210"/>
    </location>
</feature>
<evidence type="ECO:0000313" key="4">
    <source>
        <dbReference type="Proteomes" id="UP000595437"/>
    </source>
</evidence>
<evidence type="ECO:0000256" key="1">
    <source>
        <dbReference type="SAM" id="MobiDB-lite"/>
    </source>
</evidence>
<keyword evidence="4" id="KW-1185">Reference proteome</keyword>
<organism evidence="2 4">
    <name type="scientific">Caligus rogercresseyi</name>
    <name type="common">Sea louse</name>
    <dbReference type="NCBI Taxonomy" id="217165"/>
    <lineage>
        <taxon>Eukaryota</taxon>
        <taxon>Metazoa</taxon>
        <taxon>Ecdysozoa</taxon>
        <taxon>Arthropoda</taxon>
        <taxon>Crustacea</taxon>
        <taxon>Multicrustacea</taxon>
        <taxon>Hexanauplia</taxon>
        <taxon>Copepoda</taxon>
        <taxon>Siphonostomatoida</taxon>
        <taxon>Caligidae</taxon>
        <taxon>Caligus</taxon>
    </lineage>
</organism>
<accession>A0A7T8JUP5</accession>
<dbReference type="AlphaFoldDB" id="A0A7T8JUP5"/>
<reference evidence="2" key="2">
    <citation type="journal article" name="Sci. Data">
        <title>Chromosome-scale genome assembly of the sea louse Caligus rogercresseyi by SMRT sequencing and Hi-C analysis.</title>
        <authorList>
            <person name="Gallardo-Escarate C."/>
            <person name="Valenzuela-Munoz V."/>
            <person name="Nunez-Acuna G."/>
            <person name="Valenzuela-Miranda D."/>
            <person name="Goncalves A.T."/>
            <person name="Escobar-Sepulveda H."/>
            <person name="Liachko I."/>
            <person name="Nelson B."/>
            <person name="Roberts S."/>
            <person name="Warren W."/>
        </authorList>
    </citation>
    <scope>NUCLEOTIDE SEQUENCE</scope>
    <source>
        <tissue evidence="2">Whole tissue</tissue>
    </source>
</reference>
<evidence type="ECO:0008006" key="5">
    <source>
        <dbReference type="Google" id="ProtNLM"/>
    </source>
</evidence>
<protein>
    <recommendedName>
        <fullName evidence="5">DUF659 domain-containing protein</fullName>
    </recommendedName>
</protein>
<dbReference type="EMBL" id="CP045901">
    <property type="protein sequence ID" value="QQP37885.1"/>
    <property type="molecule type" value="Genomic_DNA"/>
</dbReference>
<dbReference type="EMBL" id="CP045904">
    <property type="protein sequence ID" value="QQP35877.1"/>
    <property type="molecule type" value="Genomic_DNA"/>
</dbReference>
<feature type="compositionally biased region" description="Polar residues" evidence="1">
    <location>
        <begin position="176"/>
        <end position="198"/>
    </location>
</feature>
<evidence type="ECO:0000313" key="2">
    <source>
        <dbReference type="EMBL" id="QQP35877.1"/>
    </source>
</evidence>
<evidence type="ECO:0000313" key="3">
    <source>
        <dbReference type="EMBL" id="QQP37885.1"/>
    </source>
</evidence>
<dbReference type="OrthoDB" id="8052599at2759"/>
<sequence>MSFKKSSSTTEKNKETWRKNLVQFQAPSRRGNVAIHEEPLSDRSRMPLKSHVMGRFKSLESIAKERKERVGLIAVELKALWRTTLNFPPVSDQAIRAKLEKLLQEYDHCRKKQNFDSLNELFDVTKVKGQWLCKEDKNLYELQMQSKGQVGYSTGKRASAQTIHPSKRRNTLEVDVSNSATESSSVALDSSETGTDSCDTSEDSSMEDEAAPSTSTRKYNPTGVARRLVTSSKLSTHKAAKVCRQLSGEGIEIRTPSQPGIHKALYRRAAEVKQHLVSTLHQEKWSLHFDGKKINGIEHQAVVLKNEAKEIKLTVLQLKDGTAATIAKGLQDVLQEFNLWGSILMIIADTTSVNTGKKSGVVIRLQQMFEKNGSPRPKFISCQHHVLDRILRIVMDDELHDSTKSPDIEYFFVKDLVRKYDQLKAAFSNGKAEIKETGGWRDDMKFLYHLTRVFRHFTEKDEVPFVNFQQIPNISNARWNSRAILALLAFILMPETRTRLRKICSFISYPWAGHWFSNQLFRDEDFEELSSALDGYPKGLKCLETHWKRDESPINIARSNQCCERAIKVMQDLDESCRNKDNLPLRFVLSNDINVTN</sequence>
<gene>
    <name evidence="3" type="ORF">FKW44_018307</name>
    <name evidence="2" type="ORF">FKW44_020812</name>
</gene>
<reference evidence="4" key="1">
    <citation type="submission" date="2021-01" db="EMBL/GenBank/DDBJ databases">
        <title>Caligus Genome Assembly.</title>
        <authorList>
            <person name="Gallardo-Escarate C."/>
        </authorList>
    </citation>
    <scope>NUCLEOTIDE SEQUENCE [LARGE SCALE GENOMIC DNA]</scope>
</reference>